<protein>
    <submittedName>
        <fullName evidence="1">Uncharacterized protein</fullName>
    </submittedName>
</protein>
<organism evidence="1 2">
    <name type="scientific">Rhodopirellula maiorica SM1</name>
    <dbReference type="NCBI Taxonomy" id="1265738"/>
    <lineage>
        <taxon>Bacteria</taxon>
        <taxon>Pseudomonadati</taxon>
        <taxon>Planctomycetota</taxon>
        <taxon>Planctomycetia</taxon>
        <taxon>Pirellulales</taxon>
        <taxon>Pirellulaceae</taxon>
        <taxon>Novipirellula</taxon>
    </lineage>
</organism>
<gene>
    <name evidence="1" type="ORF">RMSM_06839</name>
</gene>
<comment type="caution">
    <text evidence="1">The sequence shown here is derived from an EMBL/GenBank/DDBJ whole genome shotgun (WGS) entry which is preliminary data.</text>
</comment>
<keyword evidence="2" id="KW-1185">Reference proteome</keyword>
<reference evidence="1 2" key="1">
    <citation type="journal article" date="2013" name="Mar. Genomics">
        <title>Expression of sulfatases in Rhodopirellula baltica and the diversity of sulfatases in the genus Rhodopirellula.</title>
        <authorList>
            <person name="Wegner C.E."/>
            <person name="Richter-Heitmann T."/>
            <person name="Klindworth A."/>
            <person name="Klockow C."/>
            <person name="Richter M."/>
            <person name="Achstetter T."/>
            <person name="Glockner F.O."/>
            <person name="Harder J."/>
        </authorList>
    </citation>
    <scope>NUCLEOTIDE SEQUENCE [LARGE SCALE GENOMIC DNA]</scope>
    <source>
        <strain evidence="1 2">SM1</strain>
    </source>
</reference>
<dbReference type="EMBL" id="ANOG01000979">
    <property type="protein sequence ID" value="EMI16232.1"/>
    <property type="molecule type" value="Genomic_DNA"/>
</dbReference>
<accession>M5RLH7</accession>
<dbReference type="Proteomes" id="UP000011991">
    <property type="component" value="Unassembled WGS sequence"/>
</dbReference>
<evidence type="ECO:0000313" key="1">
    <source>
        <dbReference type="EMBL" id="EMI16232.1"/>
    </source>
</evidence>
<sequence>MVSDCNLTGVCLRDDGANILLVTATKVLQSEQSAASTPPVCFAFLFLELTR</sequence>
<dbReference type="AlphaFoldDB" id="M5RLH7"/>
<proteinExistence type="predicted"/>
<evidence type="ECO:0000313" key="2">
    <source>
        <dbReference type="Proteomes" id="UP000011991"/>
    </source>
</evidence>
<name>M5RLH7_9BACT</name>